<keyword evidence="7 8" id="KW-0472">Membrane</keyword>
<evidence type="ECO:0000256" key="7">
    <source>
        <dbReference type="ARBA" id="ARBA00023136"/>
    </source>
</evidence>
<reference evidence="11" key="1">
    <citation type="journal article" date="2019" name="Int. J. Syst. Evol. Microbiol.">
        <title>The Global Catalogue of Microorganisms (GCM) 10K type strain sequencing project: providing services to taxonomists for standard genome sequencing and annotation.</title>
        <authorList>
            <consortium name="The Broad Institute Genomics Platform"/>
            <consortium name="The Broad Institute Genome Sequencing Center for Infectious Disease"/>
            <person name="Wu L."/>
            <person name="Ma J."/>
        </authorList>
    </citation>
    <scope>NUCLEOTIDE SEQUENCE [LARGE SCALE GENOMIC DNA]</scope>
    <source>
        <strain evidence="11">CGMCC 4.7106</strain>
    </source>
</reference>
<feature type="transmembrane region" description="Helical" evidence="8">
    <location>
        <begin position="292"/>
        <end position="312"/>
    </location>
</feature>
<feature type="transmembrane region" description="Helical" evidence="8">
    <location>
        <begin position="318"/>
        <end position="339"/>
    </location>
</feature>
<feature type="transmembrane region" description="Helical" evidence="8">
    <location>
        <begin position="65"/>
        <end position="84"/>
    </location>
</feature>
<comment type="subcellular location">
    <subcellularLocation>
        <location evidence="1">Cell membrane</location>
        <topology evidence="1">Multi-pass membrane protein</topology>
    </subcellularLocation>
</comment>
<dbReference type="PANTHER" id="PTHR32507">
    <property type="entry name" value="NA(+)/H(+) ANTIPORTER 1"/>
    <property type="match status" value="1"/>
</dbReference>
<feature type="transmembrane region" description="Helical" evidence="8">
    <location>
        <begin position="96"/>
        <end position="119"/>
    </location>
</feature>
<keyword evidence="5 8" id="KW-1133">Transmembrane helix</keyword>
<protein>
    <submittedName>
        <fullName evidence="10">Cation:proton antiporter</fullName>
    </submittedName>
</protein>
<keyword evidence="4 8" id="KW-0812">Transmembrane</keyword>
<evidence type="ECO:0000256" key="8">
    <source>
        <dbReference type="SAM" id="Phobius"/>
    </source>
</evidence>
<gene>
    <name evidence="10" type="ORF">ACFSSA_07390</name>
</gene>
<keyword evidence="6" id="KW-0406">Ion transport</keyword>
<dbReference type="Proteomes" id="UP001597375">
    <property type="component" value="Unassembled WGS sequence"/>
</dbReference>
<dbReference type="PANTHER" id="PTHR32507:SF8">
    <property type="entry name" value="CNH1P"/>
    <property type="match status" value="1"/>
</dbReference>
<evidence type="ECO:0000259" key="9">
    <source>
        <dbReference type="Pfam" id="PF00999"/>
    </source>
</evidence>
<feature type="transmembrane region" description="Helical" evidence="8">
    <location>
        <begin position="34"/>
        <end position="53"/>
    </location>
</feature>
<evidence type="ECO:0000256" key="6">
    <source>
        <dbReference type="ARBA" id="ARBA00023065"/>
    </source>
</evidence>
<comment type="caution">
    <text evidence="10">The sequence shown here is derived from an EMBL/GenBank/DDBJ whole genome shotgun (WGS) entry which is preliminary data.</text>
</comment>
<organism evidence="10 11">
    <name type="scientific">Luteolibacter algae</name>
    <dbReference type="NCBI Taxonomy" id="454151"/>
    <lineage>
        <taxon>Bacteria</taxon>
        <taxon>Pseudomonadati</taxon>
        <taxon>Verrucomicrobiota</taxon>
        <taxon>Verrucomicrobiia</taxon>
        <taxon>Verrucomicrobiales</taxon>
        <taxon>Verrucomicrobiaceae</taxon>
        <taxon>Luteolibacter</taxon>
    </lineage>
</organism>
<evidence type="ECO:0000256" key="3">
    <source>
        <dbReference type="ARBA" id="ARBA00022449"/>
    </source>
</evidence>
<dbReference type="InterPro" id="IPR006153">
    <property type="entry name" value="Cation/H_exchanger_TM"/>
</dbReference>
<keyword evidence="2" id="KW-0813">Transport</keyword>
<feature type="transmembrane region" description="Helical" evidence="8">
    <location>
        <begin position="381"/>
        <end position="405"/>
    </location>
</feature>
<keyword evidence="3" id="KW-0050">Antiport</keyword>
<proteinExistence type="predicted"/>
<dbReference type="RefSeq" id="WP_386819763.1">
    <property type="nucleotide sequence ID" value="NZ_JBHUIT010000008.1"/>
</dbReference>
<sequence length="423" mass="45233">MEPRILLFVIFGAAIGGSIWLEKRLEGTSLSIPIVYVALGWLLFSLPLDLGWLSPAFDAEQTIAVEYISEIIVILSLVSLGLSIDRKFSWSNWKQVLPLLLVTMPLCIAAIAFLSWWLLGLSLAGAILLGACLSPTDPVLARAVQVGPPGDAERDDVRFNLSTEAGFNDSLAFPFVYLAMALASDGDGLLFKWFGVDVLWKITAGIAVGLAVGKVGSWLAFKRGKNPTDSGAIVDEGSAGLLVVSALLLAYGLGELVNGYGFLSVFIAAVTAKQQEISSSLHKRTHSFVDQIERVTMVIILIGFGGLLASGVLNSLTWPAVVLGSSFLLVVRPLAGLVGMIGSALPWPGRAAVAFLGVRGVGSFYYLSYGQHHAEFDKLPLLWSAVSFTVLLSIILHGVTASKILKKLGKTNRIHREKSAETV</sequence>
<evidence type="ECO:0000256" key="5">
    <source>
        <dbReference type="ARBA" id="ARBA00022989"/>
    </source>
</evidence>
<evidence type="ECO:0000256" key="1">
    <source>
        <dbReference type="ARBA" id="ARBA00004651"/>
    </source>
</evidence>
<name>A0ABW5D5Y9_9BACT</name>
<keyword evidence="11" id="KW-1185">Reference proteome</keyword>
<dbReference type="Pfam" id="PF00999">
    <property type="entry name" value="Na_H_Exchanger"/>
    <property type="match status" value="1"/>
</dbReference>
<evidence type="ECO:0000313" key="11">
    <source>
        <dbReference type="Proteomes" id="UP001597375"/>
    </source>
</evidence>
<feature type="transmembrane region" description="Helical" evidence="8">
    <location>
        <begin position="241"/>
        <end position="271"/>
    </location>
</feature>
<feature type="transmembrane region" description="Helical" evidence="8">
    <location>
        <begin position="198"/>
        <end position="221"/>
    </location>
</feature>
<feature type="domain" description="Cation/H+ exchanger transmembrane" evidence="9">
    <location>
        <begin position="22"/>
        <end position="407"/>
    </location>
</feature>
<accession>A0ABW5D5Y9</accession>
<evidence type="ECO:0000313" key="10">
    <source>
        <dbReference type="EMBL" id="MFD2256493.1"/>
    </source>
</evidence>
<dbReference type="EMBL" id="JBHUIT010000008">
    <property type="protein sequence ID" value="MFD2256493.1"/>
    <property type="molecule type" value="Genomic_DNA"/>
</dbReference>
<evidence type="ECO:0000256" key="4">
    <source>
        <dbReference type="ARBA" id="ARBA00022692"/>
    </source>
</evidence>
<feature type="transmembrane region" description="Helical" evidence="8">
    <location>
        <begin position="6"/>
        <end position="22"/>
    </location>
</feature>
<evidence type="ECO:0000256" key="2">
    <source>
        <dbReference type="ARBA" id="ARBA00022448"/>
    </source>
</evidence>